<gene>
    <name evidence="2" type="ORF">HYC85_027734</name>
</gene>
<accession>A0A7J7FT41</accession>
<reference evidence="3" key="1">
    <citation type="journal article" date="2020" name="Nat. Commun.">
        <title>Genome assembly of wild tea tree DASZ reveals pedigree and selection history of tea varieties.</title>
        <authorList>
            <person name="Zhang W."/>
            <person name="Zhang Y."/>
            <person name="Qiu H."/>
            <person name="Guo Y."/>
            <person name="Wan H."/>
            <person name="Zhang X."/>
            <person name="Scossa F."/>
            <person name="Alseekh S."/>
            <person name="Zhang Q."/>
            <person name="Wang P."/>
            <person name="Xu L."/>
            <person name="Schmidt M.H."/>
            <person name="Jia X."/>
            <person name="Li D."/>
            <person name="Zhu A."/>
            <person name="Guo F."/>
            <person name="Chen W."/>
            <person name="Ni D."/>
            <person name="Usadel B."/>
            <person name="Fernie A.R."/>
            <person name="Wen W."/>
        </authorList>
    </citation>
    <scope>NUCLEOTIDE SEQUENCE [LARGE SCALE GENOMIC DNA]</scope>
    <source>
        <strain evidence="3">cv. G240</strain>
    </source>
</reference>
<feature type="compositionally biased region" description="Basic and acidic residues" evidence="1">
    <location>
        <begin position="40"/>
        <end position="53"/>
    </location>
</feature>
<dbReference type="AlphaFoldDB" id="A0A7J7FT41"/>
<comment type="caution">
    <text evidence="2">The sequence shown here is derived from an EMBL/GenBank/DDBJ whole genome shotgun (WGS) entry which is preliminary data.</text>
</comment>
<proteinExistence type="predicted"/>
<reference evidence="2 3" key="2">
    <citation type="submission" date="2020-07" db="EMBL/GenBank/DDBJ databases">
        <title>Genome assembly of wild tea tree DASZ reveals pedigree and selection history of tea varieties.</title>
        <authorList>
            <person name="Zhang W."/>
        </authorList>
    </citation>
    <scope>NUCLEOTIDE SEQUENCE [LARGE SCALE GENOMIC DNA]</scope>
    <source>
        <strain evidence="3">cv. G240</strain>
        <tissue evidence="2">Leaf</tissue>
    </source>
</reference>
<evidence type="ECO:0000313" key="3">
    <source>
        <dbReference type="Proteomes" id="UP000593564"/>
    </source>
</evidence>
<protein>
    <submittedName>
        <fullName evidence="2">Uncharacterized protein</fullName>
    </submittedName>
</protein>
<evidence type="ECO:0000313" key="2">
    <source>
        <dbReference type="EMBL" id="KAF5931563.1"/>
    </source>
</evidence>
<dbReference type="Proteomes" id="UP000593564">
    <property type="component" value="Unassembled WGS sequence"/>
</dbReference>
<sequence>MWNKGSKSLEDILGSQQMGCDKSGLGYGATAHKGQASTSHDLKTQAKEKLKVD</sequence>
<name>A0A7J7FT41_CAMSI</name>
<feature type="region of interest" description="Disordered" evidence="1">
    <location>
        <begin position="24"/>
        <end position="53"/>
    </location>
</feature>
<organism evidence="2 3">
    <name type="scientific">Camellia sinensis</name>
    <name type="common">Tea plant</name>
    <name type="synonym">Thea sinensis</name>
    <dbReference type="NCBI Taxonomy" id="4442"/>
    <lineage>
        <taxon>Eukaryota</taxon>
        <taxon>Viridiplantae</taxon>
        <taxon>Streptophyta</taxon>
        <taxon>Embryophyta</taxon>
        <taxon>Tracheophyta</taxon>
        <taxon>Spermatophyta</taxon>
        <taxon>Magnoliopsida</taxon>
        <taxon>eudicotyledons</taxon>
        <taxon>Gunneridae</taxon>
        <taxon>Pentapetalae</taxon>
        <taxon>asterids</taxon>
        <taxon>Ericales</taxon>
        <taxon>Theaceae</taxon>
        <taxon>Camellia</taxon>
    </lineage>
</organism>
<dbReference type="EMBL" id="JACBKZ010000014">
    <property type="protein sequence ID" value="KAF5931563.1"/>
    <property type="molecule type" value="Genomic_DNA"/>
</dbReference>
<evidence type="ECO:0000256" key="1">
    <source>
        <dbReference type="SAM" id="MobiDB-lite"/>
    </source>
</evidence>
<keyword evidence="3" id="KW-1185">Reference proteome</keyword>